<accession>A0ABP3NUD0</accession>
<evidence type="ECO:0000313" key="2">
    <source>
        <dbReference type="Proteomes" id="UP001500729"/>
    </source>
</evidence>
<proteinExistence type="predicted"/>
<gene>
    <name evidence="1" type="ORF">GCM10009533_59790</name>
</gene>
<name>A0ABP3NUD0_SACER</name>
<dbReference type="Proteomes" id="UP001500729">
    <property type="component" value="Unassembled WGS sequence"/>
</dbReference>
<dbReference type="EMBL" id="BAAAGS010000062">
    <property type="protein sequence ID" value="GAA0553829.1"/>
    <property type="molecule type" value="Genomic_DNA"/>
</dbReference>
<keyword evidence="2" id="KW-1185">Reference proteome</keyword>
<reference evidence="2" key="1">
    <citation type="journal article" date="2019" name="Int. J. Syst. Evol. Microbiol.">
        <title>The Global Catalogue of Microorganisms (GCM) 10K type strain sequencing project: providing services to taxonomists for standard genome sequencing and annotation.</title>
        <authorList>
            <consortium name="The Broad Institute Genomics Platform"/>
            <consortium name="The Broad Institute Genome Sequencing Center for Infectious Disease"/>
            <person name="Wu L."/>
            <person name="Ma J."/>
        </authorList>
    </citation>
    <scope>NUCLEOTIDE SEQUENCE [LARGE SCALE GENOMIC DNA]</scope>
    <source>
        <strain evidence="2">JCM 10303</strain>
    </source>
</reference>
<protein>
    <recommendedName>
        <fullName evidence="3">Secreted protein</fullName>
    </recommendedName>
</protein>
<evidence type="ECO:0008006" key="3">
    <source>
        <dbReference type="Google" id="ProtNLM"/>
    </source>
</evidence>
<evidence type="ECO:0000313" key="1">
    <source>
        <dbReference type="EMBL" id="GAA0553829.1"/>
    </source>
</evidence>
<organism evidence="1 2">
    <name type="scientific">Saccharopolyspora erythraea</name>
    <name type="common">Streptomyces erythraeus</name>
    <dbReference type="NCBI Taxonomy" id="1836"/>
    <lineage>
        <taxon>Bacteria</taxon>
        <taxon>Bacillati</taxon>
        <taxon>Actinomycetota</taxon>
        <taxon>Actinomycetes</taxon>
        <taxon>Pseudonocardiales</taxon>
        <taxon>Pseudonocardiaceae</taxon>
        <taxon>Saccharopolyspora</taxon>
    </lineage>
</organism>
<sequence>MAAEPQLEIKKPPPRPALTSVLALGLVGLVVLVLTPALVRSAQPAPAVTVVRGKMGSKVDFFRDTTVQEILRRKNFEVIVDNSGSREVATHDVARYDFVFPSGQPAAEMIMKTNMGAQAYVPFVSPIVLATYRPYAEALHELGIATPMTPDSNSPLYYRIDVSRFVELTELGTRWNDIGIREHGIQNNNLVLAHTCDVCLSNSGGTYQGLIAYAKNGGSVASSEAEVAALAESMKPLYRAQGAPTPDRVPFYLSPEGKRIAPIVVIYEHQYLAHQLRRPAGQPDEDRVLLYPADHFETQPAFIALNDNGRKLAQLLRTDPQLRTRAVELGFRVLDAEQDTASPQLTRLLNDRGIEAPSAGNDHTRAYLPTLDLFEMLITTIGGCR</sequence>
<comment type="caution">
    <text evidence="1">The sequence shown here is derived from an EMBL/GenBank/DDBJ whole genome shotgun (WGS) entry which is preliminary data.</text>
</comment>